<keyword evidence="2" id="KW-0732">Signal</keyword>
<dbReference type="PANTHER" id="PTHR42951">
    <property type="entry name" value="METALLO-BETA-LACTAMASE DOMAIN-CONTAINING"/>
    <property type="match status" value="1"/>
</dbReference>
<evidence type="ECO:0000313" key="5">
    <source>
        <dbReference type="Proteomes" id="UP000479043"/>
    </source>
</evidence>
<dbReference type="GO" id="GO:0016787">
    <property type="term" value="F:hydrolase activity"/>
    <property type="evidence" value="ECO:0007669"/>
    <property type="project" value="UniProtKB-KW"/>
</dbReference>
<comment type="similarity">
    <text evidence="1">Belongs to the metallo-beta-lactamase superfamily. Class-B beta-lactamase family.</text>
</comment>
<proteinExistence type="inferred from homology"/>
<dbReference type="Gene3D" id="3.60.15.10">
    <property type="entry name" value="Ribonuclease Z/Hydroxyacylglutathione hydrolase-like"/>
    <property type="match status" value="1"/>
</dbReference>
<dbReference type="InterPro" id="IPR050855">
    <property type="entry name" value="NDM-1-like"/>
</dbReference>
<feature type="domain" description="Metallo-beta-lactamase" evidence="3">
    <location>
        <begin position="53"/>
        <end position="238"/>
    </location>
</feature>
<dbReference type="AlphaFoldDB" id="A0A6L8LQF0"/>
<dbReference type="SMART" id="SM00849">
    <property type="entry name" value="Lactamase_B"/>
    <property type="match status" value="1"/>
</dbReference>
<feature type="signal peptide" evidence="2">
    <location>
        <begin position="1"/>
        <end position="21"/>
    </location>
</feature>
<sequence>MPRFFTIFTVLIAFVATAGQAEPIMQVTTIAPGTYALVGPTVQRNPENLGNNSTHGLIVTDEGAVLIDAGGSYKGAQALDAVIKGITDQPVRYVINTGGQDHRWIGNSYWKEQGASIVASADAVADQQDRASMQQTMLTALIGAEGLAGTTPAYADITFDDSYDLTLGGVTLQLTHPGPAHTPGDTFVWHPAAETVFTGDIVFVGRLLGVLEFSSSAGWIEAFDAMAALNPAHVVPGHGPVTDLATATHDTRDYLANLREKIGAHIEEGGDIITAVDVDQSAFAEMDNFDTLAKRNAQEVFSQMEWE</sequence>
<evidence type="ECO:0000259" key="3">
    <source>
        <dbReference type="SMART" id="SM00849"/>
    </source>
</evidence>
<reference evidence="4 5" key="1">
    <citation type="submission" date="2020-01" db="EMBL/GenBank/DDBJ databases">
        <authorList>
            <person name="Chen S."/>
        </authorList>
    </citation>
    <scope>NUCLEOTIDE SEQUENCE [LARGE SCALE GENOMIC DNA]</scope>
    <source>
        <strain evidence="4 5">GS-10</strain>
    </source>
</reference>
<evidence type="ECO:0000256" key="1">
    <source>
        <dbReference type="ARBA" id="ARBA00005250"/>
    </source>
</evidence>
<keyword evidence="5" id="KW-1185">Reference proteome</keyword>
<dbReference type="Pfam" id="PF00753">
    <property type="entry name" value="Lactamase_B"/>
    <property type="match status" value="1"/>
</dbReference>
<name>A0A6L8LQF0_9RHOB</name>
<gene>
    <name evidence="4" type="ORF">GR167_15885</name>
</gene>
<dbReference type="InterPro" id="IPR001279">
    <property type="entry name" value="Metallo-B-lactamas"/>
</dbReference>
<protein>
    <submittedName>
        <fullName evidence="4">MBL fold metallo-hydrolase</fullName>
    </submittedName>
</protein>
<dbReference type="GO" id="GO:0017001">
    <property type="term" value="P:antibiotic catabolic process"/>
    <property type="evidence" value="ECO:0007669"/>
    <property type="project" value="UniProtKB-ARBA"/>
</dbReference>
<dbReference type="EMBL" id="WWEN01000007">
    <property type="protein sequence ID" value="MYM56800.1"/>
    <property type="molecule type" value="Genomic_DNA"/>
</dbReference>
<dbReference type="Proteomes" id="UP000479043">
    <property type="component" value="Unassembled WGS sequence"/>
</dbReference>
<dbReference type="CDD" id="cd16282">
    <property type="entry name" value="metallo-hydrolase-like_MBL-fold"/>
    <property type="match status" value="1"/>
</dbReference>
<dbReference type="SUPFAM" id="SSF56281">
    <property type="entry name" value="Metallo-hydrolase/oxidoreductase"/>
    <property type="match status" value="1"/>
</dbReference>
<dbReference type="InterPro" id="IPR036866">
    <property type="entry name" value="RibonucZ/Hydroxyglut_hydro"/>
</dbReference>
<evidence type="ECO:0000313" key="4">
    <source>
        <dbReference type="EMBL" id="MYM56800.1"/>
    </source>
</evidence>
<feature type="chain" id="PRO_5026893978" evidence="2">
    <location>
        <begin position="22"/>
        <end position="307"/>
    </location>
</feature>
<evidence type="ECO:0000256" key="2">
    <source>
        <dbReference type="SAM" id="SignalP"/>
    </source>
</evidence>
<comment type="caution">
    <text evidence="4">The sequence shown here is derived from an EMBL/GenBank/DDBJ whole genome shotgun (WGS) entry which is preliminary data.</text>
</comment>
<keyword evidence="4" id="KW-0378">Hydrolase</keyword>
<dbReference type="RefSeq" id="WP_160974704.1">
    <property type="nucleotide sequence ID" value="NZ_WWEN01000007.1"/>
</dbReference>
<accession>A0A6L8LQF0</accession>
<organism evidence="4 5">
    <name type="scientific">Thalassovita mangrovi</name>
    <dbReference type="NCBI Taxonomy" id="2692236"/>
    <lineage>
        <taxon>Bacteria</taxon>
        <taxon>Pseudomonadati</taxon>
        <taxon>Pseudomonadota</taxon>
        <taxon>Alphaproteobacteria</taxon>
        <taxon>Rhodobacterales</taxon>
        <taxon>Roseobacteraceae</taxon>
        <taxon>Thalassovita</taxon>
    </lineage>
</organism>
<dbReference type="PANTHER" id="PTHR42951:SF4">
    <property type="entry name" value="ACYL-COENZYME A THIOESTERASE MBLAC2"/>
    <property type="match status" value="1"/>
</dbReference>